<keyword evidence="4" id="KW-1185">Reference proteome</keyword>
<evidence type="ECO:0000313" key="3">
    <source>
        <dbReference type="EMBL" id="SMP68039.1"/>
    </source>
</evidence>
<proteinExistence type="predicted"/>
<feature type="domain" description="CYTH" evidence="1">
    <location>
        <begin position="1"/>
        <end position="208"/>
    </location>
</feature>
<dbReference type="RefSeq" id="WP_283443441.1">
    <property type="nucleotide sequence ID" value="NZ_FXUL01000013.1"/>
</dbReference>
<evidence type="ECO:0000313" key="4">
    <source>
        <dbReference type="Proteomes" id="UP001158049"/>
    </source>
</evidence>
<comment type="caution">
    <text evidence="3">The sequence shown here is derived from an EMBL/GenBank/DDBJ whole genome shotgun (WGS) entry which is preliminary data.</text>
</comment>
<dbReference type="InterPro" id="IPR023577">
    <property type="entry name" value="CYTH_domain"/>
</dbReference>
<dbReference type="InterPro" id="IPR039013">
    <property type="entry name" value="YgiF"/>
</dbReference>
<dbReference type="Gene3D" id="1.40.20.10">
    <property type="entry name" value="CHAD domain"/>
    <property type="match status" value="1"/>
</dbReference>
<protein>
    <submittedName>
        <fullName evidence="3">Inorganic triphosphatase YgiF, contains CYTH and CHAD domains</fullName>
    </submittedName>
</protein>
<dbReference type="PROSITE" id="PS51707">
    <property type="entry name" value="CYTH"/>
    <property type="match status" value="1"/>
</dbReference>
<evidence type="ECO:0000259" key="2">
    <source>
        <dbReference type="PROSITE" id="PS51708"/>
    </source>
</evidence>
<dbReference type="CDD" id="cd07756">
    <property type="entry name" value="CYTH-like_Pase_CHAD"/>
    <property type="match status" value="1"/>
</dbReference>
<sequence length="510" mass="57172">MEIELKLLIDPAHAEALRNHELLKKYAAGAPVRHQMTTTYFDTPDLYFSRRRAALRVRQDGDGWVQTLKDGNQVQGGLHSRNEWEAEVDEGVPDLAAMRELAGAASPWFERLADEALQQQIAPVFSSRIDRTAWMLQFPDGQRAELVLDQGELQRGAVREPISEIELELKSGDAAPLFDFALGLQQDIPLRLGNASKSARGYAMMHPAPPPLCRAEPVQLKRAMRAEDALKAIADNCIAQIQGNEAGVRQGGDPEHLHQMRVGLRRLRSLFKMFEDVAPLPDGMDQELRWLGDELGAARDWEVLAEDTLSQLMHAYPDESVLLPLQQAALGEARARRAKAGQALDSVRYARLMLRLIAWLHGARWRQDAAPEQQQALAAPVKNFARQVLKAGKRRLARRARKLAAADAPARHRLRIAAKRMRYATEFFASLYPAREVRPFVRALSSLQDTLGQLNDAAVTRKSLRELALQQPAQGLAAGFVIGVQAEREPRALEKMCRRWKALRRMPQPA</sequence>
<dbReference type="InterPro" id="IPR033469">
    <property type="entry name" value="CYTH-like_dom_sf"/>
</dbReference>
<dbReference type="PANTHER" id="PTHR39569:SF1">
    <property type="entry name" value="INORGANIC TRIPHOSPHATASE"/>
    <property type="match status" value="1"/>
</dbReference>
<dbReference type="Pfam" id="PF05235">
    <property type="entry name" value="CHAD"/>
    <property type="match status" value="1"/>
</dbReference>
<reference evidence="3 4" key="1">
    <citation type="submission" date="2017-05" db="EMBL/GenBank/DDBJ databases">
        <authorList>
            <person name="Varghese N."/>
            <person name="Submissions S."/>
        </authorList>
    </citation>
    <scope>NUCLEOTIDE SEQUENCE [LARGE SCALE GENOMIC DNA]</scope>
    <source>
        <strain evidence="3 4">DSM 26001</strain>
    </source>
</reference>
<feature type="domain" description="CHAD" evidence="2">
    <location>
        <begin position="223"/>
        <end position="505"/>
    </location>
</feature>
<gene>
    <name evidence="3" type="ORF">SAMN06295970_11391</name>
</gene>
<dbReference type="SUPFAM" id="SSF55154">
    <property type="entry name" value="CYTH-like phosphatases"/>
    <property type="match status" value="1"/>
</dbReference>
<dbReference type="Pfam" id="PF01928">
    <property type="entry name" value="CYTH"/>
    <property type="match status" value="1"/>
</dbReference>
<dbReference type="InterPro" id="IPR038186">
    <property type="entry name" value="CHAD_dom_sf"/>
</dbReference>
<evidence type="ECO:0000259" key="1">
    <source>
        <dbReference type="PROSITE" id="PS51707"/>
    </source>
</evidence>
<dbReference type="Proteomes" id="UP001158049">
    <property type="component" value="Unassembled WGS sequence"/>
</dbReference>
<dbReference type="PANTHER" id="PTHR39569">
    <property type="entry name" value="INORGANIC TRIPHOSPHATASE"/>
    <property type="match status" value="1"/>
</dbReference>
<dbReference type="Gene3D" id="2.40.320.10">
    <property type="entry name" value="Hypothetical Protein Pfu-838710-001"/>
    <property type="match status" value="1"/>
</dbReference>
<accession>A0ABY1QDD5</accession>
<name>A0ABY1QDD5_9BURK</name>
<dbReference type="SMART" id="SM00880">
    <property type="entry name" value="CHAD"/>
    <property type="match status" value="1"/>
</dbReference>
<dbReference type="InterPro" id="IPR007899">
    <property type="entry name" value="CHAD_dom"/>
</dbReference>
<organism evidence="3 4">
    <name type="scientific">Noviherbaspirillum suwonense</name>
    <dbReference type="NCBI Taxonomy" id="1224511"/>
    <lineage>
        <taxon>Bacteria</taxon>
        <taxon>Pseudomonadati</taxon>
        <taxon>Pseudomonadota</taxon>
        <taxon>Betaproteobacteria</taxon>
        <taxon>Burkholderiales</taxon>
        <taxon>Oxalobacteraceae</taxon>
        <taxon>Noviherbaspirillum</taxon>
    </lineage>
</organism>
<dbReference type="SMART" id="SM01118">
    <property type="entry name" value="CYTH"/>
    <property type="match status" value="1"/>
</dbReference>
<dbReference type="PROSITE" id="PS51708">
    <property type="entry name" value="CHAD"/>
    <property type="match status" value="1"/>
</dbReference>
<dbReference type="EMBL" id="FXUL01000013">
    <property type="protein sequence ID" value="SMP68039.1"/>
    <property type="molecule type" value="Genomic_DNA"/>
</dbReference>